<evidence type="ECO:0000313" key="2">
    <source>
        <dbReference type="EMBL" id="KAJ1109058.1"/>
    </source>
</evidence>
<comment type="caution">
    <text evidence="2">The sequence shown here is derived from an EMBL/GenBank/DDBJ whole genome shotgun (WGS) entry which is preliminary data.</text>
</comment>
<evidence type="ECO:0000256" key="1">
    <source>
        <dbReference type="SAM" id="MobiDB-lite"/>
    </source>
</evidence>
<dbReference type="EMBL" id="JANPWB010000013">
    <property type="protein sequence ID" value="KAJ1109058.1"/>
    <property type="molecule type" value="Genomic_DNA"/>
</dbReference>
<feature type="compositionally biased region" description="Low complexity" evidence="1">
    <location>
        <begin position="1"/>
        <end position="13"/>
    </location>
</feature>
<name>A0AAV7MZ53_PLEWA</name>
<organism evidence="2 3">
    <name type="scientific">Pleurodeles waltl</name>
    <name type="common">Iberian ribbed newt</name>
    <dbReference type="NCBI Taxonomy" id="8319"/>
    <lineage>
        <taxon>Eukaryota</taxon>
        <taxon>Metazoa</taxon>
        <taxon>Chordata</taxon>
        <taxon>Craniata</taxon>
        <taxon>Vertebrata</taxon>
        <taxon>Euteleostomi</taxon>
        <taxon>Amphibia</taxon>
        <taxon>Batrachia</taxon>
        <taxon>Caudata</taxon>
        <taxon>Salamandroidea</taxon>
        <taxon>Salamandridae</taxon>
        <taxon>Pleurodelinae</taxon>
        <taxon>Pleurodeles</taxon>
    </lineage>
</organism>
<protein>
    <submittedName>
        <fullName evidence="2">Uncharacterized protein</fullName>
    </submittedName>
</protein>
<evidence type="ECO:0000313" key="3">
    <source>
        <dbReference type="Proteomes" id="UP001066276"/>
    </source>
</evidence>
<dbReference type="AlphaFoldDB" id="A0AAV7MZ53"/>
<accession>A0AAV7MZ53</accession>
<dbReference type="Proteomes" id="UP001066276">
    <property type="component" value="Chromosome 9"/>
</dbReference>
<feature type="region of interest" description="Disordered" evidence="1">
    <location>
        <begin position="1"/>
        <end position="23"/>
    </location>
</feature>
<gene>
    <name evidence="2" type="ORF">NDU88_006427</name>
</gene>
<reference evidence="2" key="1">
    <citation type="journal article" date="2022" name="bioRxiv">
        <title>Sequencing and chromosome-scale assembly of the giantPleurodeles waltlgenome.</title>
        <authorList>
            <person name="Brown T."/>
            <person name="Elewa A."/>
            <person name="Iarovenko S."/>
            <person name="Subramanian E."/>
            <person name="Araus A.J."/>
            <person name="Petzold A."/>
            <person name="Susuki M."/>
            <person name="Suzuki K.-i.T."/>
            <person name="Hayashi T."/>
            <person name="Toyoda A."/>
            <person name="Oliveira C."/>
            <person name="Osipova E."/>
            <person name="Leigh N.D."/>
            <person name="Simon A."/>
            <person name="Yun M.H."/>
        </authorList>
    </citation>
    <scope>NUCLEOTIDE SEQUENCE</scope>
    <source>
        <strain evidence="2">20211129_DDA</strain>
        <tissue evidence="2">Liver</tissue>
    </source>
</reference>
<keyword evidence="3" id="KW-1185">Reference proteome</keyword>
<sequence length="75" mass="7979">MAASTSSLSISLSNPEAVSESRQGIRPVISIGTELKISAYNDDVAIYTSDPMSAIEQVFNEAMRSGLSRAQADKN</sequence>
<proteinExistence type="predicted"/>